<dbReference type="PROSITE" id="PS50088">
    <property type="entry name" value="ANK_REPEAT"/>
    <property type="match status" value="5"/>
</dbReference>
<feature type="compositionally biased region" description="Basic and acidic residues" evidence="4">
    <location>
        <begin position="1205"/>
        <end position="1215"/>
    </location>
</feature>
<evidence type="ECO:0008006" key="9">
    <source>
        <dbReference type="Google" id="ProtNLM"/>
    </source>
</evidence>
<organism evidence="7 8">
    <name type="scientific">Scylla paramamosain</name>
    <name type="common">Mud crab</name>
    <dbReference type="NCBI Taxonomy" id="85552"/>
    <lineage>
        <taxon>Eukaryota</taxon>
        <taxon>Metazoa</taxon>
        <taxon>Ecdysozoa</taxon>
        <taxon>Arthropoda</taxon>
        <taxon>Crustacea</taxon>
        <taxon>Multicrustacea</taxon>
        <taxon>Malacostraca</taxon>
        <taxon>Eumalacostraca</taxon>
        <taxon>Eucarida</taxon>
        <taxon>Decapoda</taxon>
        <taxon>Pleocyemata</taxon>
        <taxon>Brachyura</taxon>
        <taxon>Eubrachyura</taxon>
        <taxon>Portunoidea</taxon>
        <taxon>Portunidae</taxon>
        <taxon>Portuninae</taxon>
        <taxon>Scylla</taxon>
    </lineage>
</organism>
<keyword evidence="1" id="KW-0677">Repeat</keyword>
<dbReference type="SUPFAM" id="SSF47769">
    <property type="entry name" value="SAM/Pointed domain"/>
    <property type="match status" value="2"/>
</dbReference>
<evidence type="ECO:0000256" key="2">
    <source>
        <dbReference type="ARBA" id="ARBA00023043"/>
    </source>
</evidence>
<proteinExistence type="predicted"/>
<evidence type="ECO:0000256" key="4">
    <source>
        <dbReference type="SAM" id="MobiDB-lite"/>
    </source>
</evidence>
<feature type="compositionally biased region" description="Polar residues" evidence="4">
    <location>
        <begin position="1165"/>
        <end position="1189"/>
    </location>
</feature>
<keyword evidence="2 3" id="KW-0040">ANK repeat</keyword>
<dbReference type="Gene3D" id="1.25.40.20">
    <property type="entry name" value="Ankyrin repeat-containing domain"/>
    <property type="match status" value="3"/>
</dbReference>
<dbReference type="PROSITE" id="PS01179">
    <property type="entry name" value="PID"/>
    <property type="match status" value="1"/>
</dbReference>
<dbReference type="PROSITE" id="PS50105">
    <property type="entry name" value="SAM_DOMAIN"/>
    <property type="match status" value="2"/>
</dbReference>
<feature type="repeat" description="ANK" evidence="3">
    <location>
        <begin position="223"/>
        <end position="255"/>
    </location>
</feature>
<dbReference type="PANTHER" id="PTHR24174">
    <property type="entry name" value="ANKYRIN REPEAT AND STERILE ALPHA MOTIF DOMAIN-CONTAINING PROTEIN 1"/>
    <property type="match status" value="1"/>
</dbReference>
<feature type="compositionally biased region" description="Basic and acidic residues" evidence="4">
    <location>
        <begin position="283"/>
        <end position="336"/>
    </location>
</feature>
<feature type="compositionally biased region" description="Polar residues" evidence="4">
    <location>
        <begin position="338"/>
        <end position="350"/>
    </location>
</feature>
<feature type="compositionally biased region" description="Low complexity" evidence="4">
    <location>
        <begin position="396"/>
        <end position="405"/>
    </location>
</feature>
<evidence type="ECO:0000259" key="6">
    <source>
        <dbReference type="PROSITE" id="PS50105"/>
    </source>
</evidence>
<feature type="compositionally biased region" description="Gly residues" evidence="4">
    <location>
        <begin position="663"/>
        <end position="677"/>
    </location>
</feature>
<name>A0AAW0SPI5_SCYPA</name>
<dbReference type="Gene3D" id="1.10.150.50">
    <property type="entry name" value="Transcription Factor, Ets-1"/>
    <property type="match status" value="2"/>
</dbReference>
<feature type="compositionally biased region" description="Basic and acidic residues" evidence="4">
    <location>
        <begin position="556"/>
        <end position="567"/>
    </location>
</feature>
<dbReference type="Pfam" id="PF12796">
    <property type="entry name" value="Ank_2"/>
    <property type="match status" value="3"/>
</dbReference>
<feature type="compositionally biased region" description="Basic and acidic residues" evidence="4">
    <location>
        <begin position="406"/>
        <end position="417"/>
    </location>
</feature>
<comment type="caution">
    <text evidence="7">The sequence shown here is derived from an EMBL/GenBank/DDBJ whole genome shotgun (WGS) entry which is preliminary data.</text>
</comment>
<feature type="region of interest" description="Disordered" evidence="4">
    <location>
        <begin position="1142"/>
        <end position="1229"/>
    </location>
</feature>
<evidence type="ECO:0000256" key="1">
    <source>
        <dbReference type="ARBA" id="ARBA00022737"/>
    </source>
</evidence>
<dbReference type="SMART" id="SM00454">
    <property type="entry name" value="SAM"/>
    <property type="match status" value="2"/>
</dbReference>
<evidence type="ECO:0000256" key="3">
    <source>
        <dbReference type="PROSITE-ProRule" id="PRU00023"/>
    </source>
</evidence>
<dbReference type="InterPro" id="IPR011993">
    <property type="entry name" value="PH-like_dom_sf"/>
</dbReference>
<feature type="repeat" description="ANK" evidence="3">
    <location>
        <begin position="191"/>
        <end position="223"/>
    </location>
</feature>
<evidence type="ECO:0000259" key="5">
    <source>
        <dbReference type="PROSITE" id="PS01179"/>
    </source>
</evidence>
<reference evidence="7 8" key="1">
    <citation type="submission" date="2023-03" db="EMBL/GenBank/DDBJ databases">
        <title>High-quality genome of Scylla paramamosain provides insights in environmental adaptation.</title>
        <authorList>
            <person name="Zhang L."/>
        </authorList>
    </citation>
    <scope>NUCLEOTIDE SEQUENCE [LARGE SCALE GENOMIC DNA]</scope>
    <source>
        <strain evidence="7">LZ_2023a</strain>
        <tissue evidence="7">Muscle</tissue>
    </source>
</reference>
<dbReference type="AlphaFoldDB" id="A0AAW0SPI5"/>
<dbReference type="PROSITE" id="PS50297">
    <property type="entry name" value="ANK_REP_REGION"/>
    <property type="match status" value="5"/>
</dbReference>
<dbReference type="Pfam" id="PF00640">
    <property type="entry name" value="PID"/>
    <property type="match status" value="1"/>
</dbReference>
<feature type="domain" description="SAM" evidence="6">
    <location>
        <begin position="749"/>
        <end position="815"/>
    </location>
</feature>
<dbReference type="EMBL" id="JARAKH010000049">
    <property type="protein sequence ID" value="KAK8376042.1"/>
    <property type="molecule type" value="Genomic_DNA"/>
</dbReference>
<feature type="domain" description="SAM" evidence="6">
    <location>
        <begin position="824"/>
        <end position="883"/>
    </location>
</feature>
<dbReference type="Pfam" id="PF00536">
    <property type="entry name" value="SAM_1"/>
    <property type="match status" value="2"/>
</dbReference>
<dbReference type="InterPro" id="IPR033635">
    <property type="entry name" value="ANKS1/Caskin"/>
</dbReference>
<evidence type="ECO:0000313" key="7">
    <source>
        <dbReference type="EMBL" id="KAK8376042.1"/>
    </source>
</evidence>
<dbReference type="InterPro" id="IPR001660">
    <property type="entry name" value="SAM"/>
</dbReference>
<feature type="compositionally biased region" description="Low complexity" evidence="4">
    <location>
        <begin position="1190"/>
        <end position="1201"/>
    </location>
</feature>
<feature type="repeat" description="ANK" evidence="3">
    <location>
        <begin position="48"/>
        <end position="80"/>
    </location>
</feature>
<dbReference type="Proteomes" id="UP001487740">
    <property type="component" value="Unassembled WGS sequence"/>
</dbReference>
<dbReference type="CDD" id="cd01274">
    <property type="entry name" value="PTB_Anks"/>
    <property type="match status" value="1"/>
</dbReference>
<dbReference type="GO" id="GO:0005829">
    <property type="term" value="C:cytosol"/>
    <property type="evidence" value="ECO:0007669"/>
    <property type="project" value="TreeGrafter"/>
</dbReference>
<dbReference type="Gene3D" id="2.30.29.30">
    <property type="entry name" value="Pleckstrin-homology domain (PH domain)/Phosphotyrosine-binding domain (PTB)"/>
    <property type="match status" value="1"/>
</dbReference>
<feature type="repeat" description="ANK" evidence="3">
    <location>
        <begin position="117"/>
        <end position="149"/>
    </location>
</feature>
<dbReference type="InterPro" id="IPR036770">
    <property type="entry name" value="Ankyrin_rpt-contain_sf"/>
</dbReference>
<feature type="repeat" description="ANK" evidence="3">
    <location>
        <begin position="81"/>
        <end position="113"/>
    </location>
</feature>
<gene>
    <name evidence="7" type="ORF">O3P69_008630</name>
</gene>
<feature type="domain" description="PID" evidence="5">
    <location>
        <begin position="1008"/>
        <end position="1139"/>
    </location>
</feature>
<evidence type="ECO:0000313" key="8">
    <source>
        <dbReference type="Proteomes" id="UP001487740"/>
    </source>
</evidence>
<protein>
    <recommendedName>
        <fullName evidence="9">Ankyrin repeat and SAM domain-containing protein 1A-like</fullName>
    </recommendedName>
</protein>
<accession>A0AAW0SPI5</accession>
<dbReference type="PANTHER" id="PTHR24174:SF1">
    <property type="entry name" value="IP14385P"/>
    <property type="match status" value="1"/>
</dbReference>
<feature type="region of interest" description="Disordered" evidence="4">
    <location>
        <begin position="280"/>
        <end position="573"/>
    </location>
</feature>
<dbReference type="SUPFAM" id="SSF50729">
    <property type="entry name" value="PH domain-like"/>
    <property type="match status" value="1"/>
</dbReference>
<dbReference type="PRINTS" id="PR01415">
    <property type="entry name" value="ANKYRIN"/>
</dbReference>
<sequence length="1229" mass="132473">MGKDAELLEAARNGSLQVVEKILSARSRRSGPLASLRRGPGANVQDSSGYTALHLAALNGHKDVVALLLAHEASCNVQDGEGSTPLHLAAWAGHTEVVRTLLHQGPSISNVNHQNKGGETALHCAAQYGHTEAAQLLLARGGDPTVPNLQAETALDLAAQYGRLNTVEVLVRAHPDLLRPYTVAAASAAVFPHTPLHRASRNGHREVVKLLLTRGHHVNVRTGQGAPLHEAALCGKVDVVRVLLEAGADPEVRDDRGHTVLDTIALINTPITQEITNLIKYGDGGRGENRASSRASDRESRASDRESRASDRESRTSDRESRTSDRESRMSDRDGRTSVASRVSEATSDWSIYDVPPPPKTVGGGGSDRGSISYRSQTSEGGDDDGVYEVPPPPRSCRSSSTSLRASRDSRHLRPSSDEMPPAATSPGSTSSSSAPVTRRGGGAATTDTTSGSKVVEPLPPPKPPRRSMCPPSPTPDSTEQDQGTYEAIFFKGQDQSDYENVDVQQKQQLQPPPPQPIHSRTRSSSATFTHSHTHDSSDSDYDTPRPIQPAHAHSNRQEKRPSRDIETETEPEEVLALEAGGSSCSLSSVSASLSDRSVSTDHIEEVKSDIPFAGLFRGSVITPMEGPEVVSALERPRSLTTGSGLRPSLDRGCRNSMPSGREQGGSGGSSGSGGVGLLSPLEEAEEWARINDIMASFGGGLARESVFMAELEHEFQTRLGLSLSPSQQGFGLLTGGDGVGVSVGVLESGDKTVGGWLRALGLPQYEDVFVAQGYDDTDFMNGGILESGDLRELGITQASHVQALGEAVSQLPTPFSGPQASYTLPDTVDAWLESIRLPQYSQIFHKNGFGEMERVRKVWEIELTTVLEITRPGHRKRILASLGERPLEPELPPALNPHDLSLELSKLNSDISQLKEQLLNDLPSSTSRERRPPESTSNTIRRSGTKKRSAPQPPAKAPRAQPSMDMQGGSEQLSHLPIRDPSQLVVGAPNTLHTTWKHHPTALVSASVQYIAQYLGSTHVKELKGTESTMKSIQKLKKTPTDGTKVPKIILSVSFRGVKFMEYNTQSLVCEHEIRNIHCACQDAEDLSHFAYITKDLETKGHYCHVFRVQTRELATEIILTLGEAFEVAYQLALREQPYTNQSDEQKLAHGHTRSKSEHLRGSRTLSNGSSHTRSHSTVPQQMSIGGVSSSSAENLLSDSGNGSEKECGSRRDSLSSVPSNQSQMNGS</sequence>
<dbReference type="SMART" id="SM00462">
    <property type="entry name" value="PTB"/>
    <property type="match status" value="1"/>
</dbReference>
<feature type="compositionally biased region" description="Low complexity" evidence="4">
    <location>
        <begin position="421"/>
        <end position="453"/>
    </location>
</feature>
<dbReference type="InterPro" id="IPR006020">
    <property type="entry name" value="PTB/PI_dom"/>
</dbReference>
<feature type="region of interest" description="Disordered" evidence="4">
    <location>
        <begin position="919"/>
        <end position="976"/>
    </location>
</feature>
<dbReference type="InterPro" id="IPR002110">
    <property type="entry name" value="Ankyrin_rpt"/>
</dbReference>
<dbReference type="SUPFAM" id="SSF48403">
    <property type="entry name" value="Ankyrin repeat"/>
    <property type="match status" value="1"/>
</dbReference>
<dbReference type="InterPro" id="IPR013761">
    <property type="entry name" value="SAM/pointed_sf"/>
</dbReference>
<feature type="region of interest" description="Disordered" evidence="4">
    <location>
        <begin position="635"/>
        <end position="678"/>
    </location>
</feature>
<feature type="compositionally biased region" description="Polar residues" evidence="4">
    <location>
        <begin position="1216"/>
        <end position="1229"/>
    </location>
</feature>
<keyword evidence="8" id="KW-1185">Reference proteome</keyword>
<dbReference type="SMART" id="SM00248">
    <property type="entry name" value="ANK"/>
    <property type="match status" value="6"/>
</dbReference>